<dbReference type="InterPro" id="IPR000182">
    <property type="entry name" value="GNAT_dom"/>
</dbReference>
<evidence type="ECO:0000313" key="2">
    <source>
        <dbReference type="EMBL" id="BCK56082.1"/>
    </source>
</evidence>
<name>A0A7G1KLK9_9NOCA</name>
<dbReference type="KEGG" id="nwl:NWFMUON74_38540"/>
<dbReference type="SUPFAM" id="SSF55729">
    <property type="entry name" value="Acyl-CoA N-acyltransferases (Nat)"/>
    <property type="match status" value="1"/>
</dbReference>
<dbReference type="GO" id="GO:0016747">
    <property type="term" value="F:acyltransferase activity, transferring groups other than amino-acyl groups"/>
    <property type="evidence" value="ECO:0007669"/>
    <property type="project" value="InterPro"/>
</dbReference>
<keyword evidence="3" id="KW-1185">Reference proteome</keyword>
<proteinExistence type="predicted"/>
<dbReference type="Pfam" id="PF00583">
    <property type="entry name" value="Acetyltransf_1"/>
    <property type="match status" value="1"/>
</dbReference>
<gene>
    <name evidence="2" type="ORF">NWFMUON74_38540</name>
</gene>
<dbReference type="PROSITE" id="PS51186">
    <property type="entry name" value="GNAT"/>
    <property type="match status" value="1"/>
</dbReference>
<evidence type="ECO:0000259" key="1">
    <source>
        <dbReference type="PROSITE" id="PS51186"/>
    </source>
</evidence>
<organism evidence="2 3">
    <name type="scientific">Nocardia wallacei</name>
    <dbReference type="NCBI Taxonomy" id="480035"/>
    <lineage>
        <taxon>Bacteria</taxon>
        <taxon>Bacillati</taxon>
        <taxon>Actinomycetota</taxon>
        <taxon>Actinomycetes</taxon>
        <taxon>Mycobacteriales</taxon>
        <taxon>Nocardiaceae</taxon>
        <taxon>Nocardia</taxon>
    </lineage>
</organism>
<sequence>MAPIPAPNAPITFRELDRDDVDAVVELHAALDERDSYYRFFGHQPRNLARMADGLSTNDPTHCAVGAFHAGRLVGMANFVVLPSSRTAETALVVAHEDQAHGIGTRLLHELARPARARGIQRLVADVLPSNARMMRLLTDSGLPFETARQDGVVHIAIRL</sequence>
<accession>A0A7G1KLK9</accession>
<evidence type="ECO:0000313" key="3">
    <source>
        <dbReference type="Proteomes" id="UP000516173"/>
    </source>
</evidence>
<dbReference type="InterPro" id="IPR016181">
    <property type="entry name" value="Acyl_CoA_acyltransferase"/>
</dbReference>
<feature type="domain" description="N-acetyltransferase" evidence="1">
    <location>
        <begin position="11"/>
        <end position="160"/>
    </location>
</feature>
<dbReference type="GeneID" id="80348364"/>
<protein>
    <recommendedName>
        <fullName evidence="1">N-acetyltransferase domain-containing protein</fullName>
    </recommendedName>
</protein>
<reference evidence="2 3" key="1">
    <citation type="submission" date="2020-08" db="EMBL/GenBank/DDBJ databases">
        <title>Genome Sequencing of Nocardia wallacei strain FMUON74 and assembly.</title>
        <authorList>
            <person name="Toyokawa M."/>
            <person name="Uesaka K."/>
        </authorList>
    </citation>
    <scope>NUCLEOTIDE SEQUENCE [LARGE SCALE GENOMIC DNA]</scope>
    <source>
        <strain evidence="2 3">FMUON74</strain>
    </source>
</reference>
<dbReference type="AlphaFoldDB" id="A0A7G1KLK9"/>
<dbReference type="EMBL" id="AP023396">
    <property type="protein sequence ID" value="BCK56082.1"/>
    <property type="molecule type" value="Genomic_DNA"/>
</dbReference>
<dbReference type="CDD" id="cd04301">
    <property type="entry name" value="NAT_SF"/>
    <property type="match status" value="1"/>
</dbReference>
<dbReference type="RefSeq" id="WP_187683226.1">
    <property type="nucleotide sequence ID" value="NZ_AP023396.1"/>
</dbReference>
<dbReference type="Proteomes" id="UP000516173">
    <property type="component" value="Chromosome"/>
</dbReference>
<dbReference type="Gene3D" id="3.40.630.30">
    <property type="match status" value="1"/>
</dbReference>